<feature type="chain" id="PRO_5044760752" evidence="4">
    <location>
        <begin position="29"/>
        <end position="449"/>
    </location>
</feature>
<dbReference type="GO" id="GO:0005524">
    <property type="term" value="F:ATP binding"/>
    <property type="evidence" value="ECO:0007669"/>
    <property type="project" value="UniProtKB-KW"/>
</dbReference>
<dbReference type="InterPro" id="IPR013126">
    <property type="entry name" value="Hsp_70_fam"/>
</dbReference>
<keyword evidence="3" id="KW-0067">ATP-binding</keyword>
<accession>A0ABC8W8C9</accession>
<keyword evidence="2" id="KW-0547">Nucleotide-binding</keyword>
<evidence type="ECO:0000256" key="1">
    <source>
        <dbReference type="ARBA" id="ARBA00007381"/>
    </source>
</evidence>
<reference evidence="5 6" key="2">
    <citation type="submission" date="2024-10" db="EMBL/GenBank/DDBJ databases">
        <authorList>
            <person name="Ryan C."/>
        </authorList>
    </citation>
    <scope>NUCLEOTIDE SEQUENCE [LARGE SCALE GENOMIC DNA]</scope>
</reference>
<comment type="similarity">
    <text evidence="1">Belongs to the heat shock protein 70 family.</text>
</comment>
<dbReference type="PROSITE" id="PS01036">
    <property type="entry name" value="HSP70_3"/>
    <property type="match status" value="1"/>
</dbReference>
<dbReference type="SUPFAM" id="SSF53067">
    <property type="entry name" value="Actin-like ATPase domain"/>
    <property type="match status" value="2"/>
</dbReference>
<dbReference type="Gene3D" id="3.30.420.40">
    <property type="match status" value="2"/>
</dbReference>
<name>A0ABC8W8C9_9POAL</name>
<reference evidence="6" key="1">
    <citation type="submission" date="2024-06" db="EMBL/GenBank/DDBJ databases">
        <authorList>
            <person name="Ryan C."/>
        </authorList>
    </citation>
    <scope>NUCLEOTIDE SEQUENCE [LARGE SCALE GENOMIC DNA]</scope>
</reference>
<dbReference type="AlphaFoldDB" id="A0ABC8W8C9"/>
<protein>
    <submittedName>
        <fullName evidence="5">Uncharacterized protein</fullName>
    </submittedName>
</protein>
<feature type="signal peptide" evidence="4">
    <location>
        <begin position="1"/>
        <end position="28"/>
    </location>
</feature>
<evidence type="ECO:0000313" key="6">
    <source>
        <dbReference type="Proteomes" id="UP001497457"/>
    </source>
</evidence>
<dbReference type="PANTHER" id="PTHR19375">
    <property type="entry name" value="HEAT SHOCK PROTEIN 70KDA"/>
    <property type="match status" value="1"/>
</dbReference>
<keyword evidence="4" id="KW-0732">Signal</keyword>
<dbReference type="EMBL" id="OZ075121">
    <property type="protein sequence ID" value="CAL4904179.1"/>
    <property type="molecule type" value="Genomic_DNA"/>
</dbReference>
<dbReference type="InterPro" id="IPR043129">
    <property type="entry name" value="ATPase_NBD"/>
</dbReference>
<evidence type="ECO:0000256" key="3">
    <source>
        <dbReference type="ARBA" id="ARBA00022840"/>
    </source>
</evidence>
<dbReference type="Proteomes" id="UP001497457">
    <property type="component" value="Chromosome 11b"/>
</dbReference>
<keyword evidence="6" id="KW-1185">Reference proteome</keyword>
<dbReference type="Gene3D" id="3.90.640.10">
    <property type="entry name" value="Actin, Chain A, domain 4"/>
    <property type="match status" value="1"/>
</dbReference>
<dbReference type="PRINTS" id="PR00301">
    <property type="entry name" value="HEATSHOCK70"/>
</dbReference>
<evidence type="ECO:0000256" key="4">
    <source>
        <dbReference type="SAM" id="SignalP"/>
    </source>
</evidence>
<dbReference type="Pfam" id="PF00012">
    <property type="entry name" value="HSP70"/>
    <property type="match status" value="1"/>
</dbReference>
<evidence type="ECO:0000256" key="2">
    <source>
        <dbReference type="ARBA" id="ARBA00022741"/>
    </source>
</evidence>
<dbReference type="InterPro" id="IPR018181">
    <property type="entry name" value="Heat_shock_70_CS"/>
</dbReference>
<evidence type="ECO:0000313" key="5">
    <source>
        <dbReference type="EMBL" id="CAL4904179.1"/>
    </source>
</evidence>
<proteinExistence type="inferred from homology"/>
<dbReference type="FunFam" id="3.90.640.10:FF:000134">
    <property type="entry name" value="Heat shock cognate 71 kDa protein"/>
    <property type="match status" value="1"/>
</dbReference>
<gene>
    <name evidence="5" type="ORF">URODEC1_LOCUS10977</name>
</gene>
<organism evidence="5 6">
    <name type="scientific">Urochloa decumbens</name>
    <dbReference type="NCBI Taxonomy" id="240449"/>
    <lineage>
        <taxon>Eukaryota</taxon>
        <taxon>Viridiplantae</taxon>
        <taxon>Streptophyta</taxon>
        <taxon>Embryophyta</taxon>
        <taxon>Tracheophyta</taxon>
        <taxon>Spermatophyta</taxon>
        <taxon>Magnoliopsida</taxon>
        <taxon>Liliopsida</taxon>
        <taxon>Poales</taxon>
        <taxon>Poaceae</taxon>
        <taxon>PACMAD clade</taxon>
        <taxon>Panicoideae</taxon>
        <taxon>Panicodae</taxon>
        <taxon>Paniceae</taxon>
        <taxon>Melinidinae</taxon>
        <taxon>Urochloa</taxon>
    </lineage>
</organism>
<sequence length="449" mass="48212">MARLCAVIRVTARTLLLILVCLLAVVSGLQIPHYYHASTRTNSSPPDRSARYNPATPRAAIAIDLGNTNSCVAGYAVPGKPETMFQHCIPSWVAFSDDGTALVGEAAKNHAAADPTAAFSGFKRLLGLRYHREDDEDLVQGLIARVPYKIGARNVVFPSIQVQATDGEVRQLDVEQVASMVVAELKKMAEEHLGRSVRRAAVTVPQHFHGPSVWAAMDAGKMAGLDVVRVVSEPVAAAAAYGLGGKLREGGSALVLHVGGGTAEASVVTLMDDGSLEIVASREDPFLGGDDFDRRIVDHFVELIKAKHGKDISEDRVALRKLGVACERAKKALSSQDRAQVSIESLLSSGEDFSESLSREKFEELNGDLFGDVIALVERVVSEAELGRSKDEIDEIVLIGGSTNVPKIQRLVEDYFGGRKLDVRLKPDEAVAIGAAALVHSSDGIYHNY</sequence>